<evidence type="ECO:0008006" key="5">
    <source>
        <dbReference type="Google" id="ProtNLM"/>
    </source>
</evidence>
<evidence type="ECO:0000256" key="1">
    <source>
        <dbReference type="SAM" id="MobiDB-lite"/>
    </source>
</evidence>
<feature type="transmembrane region" description="Helical" evidence="2">
    <location>
        <begin position="217"/>
        <end position="236"/>
    </location>
</feature>
<feature type="transmembrane region" description="Helical" evidence="2">
    <location>
        <begin position="291"/>
        <end position="310"/>
    </location>
</feature>
<dbReference type="EMBL" id="JAZGLY010000002">
    <property type="protein sequence ID" value="MEE6186661.1"/>
    <property type="molecule type" value="Genomic_DNA"/>
</dbReference>
<sequence length="542" mass="61707">MANVLTDLQTSPATDANGSTHTGSLADANKYPYIWSPLQKTAFRIVFVFFIIMCIPGSASWYKTVFNIDWTHLHYRDLYDVARFNPIRIWTVRSESGRWGLASWSNWVAILGIAIVIGLIWGWVDNKRKSYNIAYYWLQAIVRYRAGIGIIGFGFTKLFPVQMPYPSISLLNNNFGDLTGHKVFWLSIGIVPWYQVFTGVVEVAAGAFLLFRKTTAFGAALLIGALASITVVNLGYDGGVHVYASYFVLLGSFVLAYYIPRVYRLLILKQDVTPIDIVPNFSEKWQRWLRIGIKSLLVFLFLIVLFYLQWMNYLYDPYKQPSSPGVKTLRGYYHVKEFKINDRIIPEDPTDTTRWQEVIFEKWSTLAYKQNRKVPLELSNGGGGPMKDINKTFEVSGVAGGRRVFHYLADTVNQVLYLQDKNIMTAKKKIHSRGGGDDIVNPAYVVKDSSKFWIPIEALRNIGDENKTIHPRASSTRRNRVFGVGLVDEGRQKMILSYQTEDGGKRVYLRGINEDKDSIFVVLDRVDRKYAVSESTLSAGSY</sequence>
<proteinExistence type="predicted"/>
<keyword evidence="2" id="KW-0472">Membrane</keyword>
<protein>
    <recommendedName>
        <fullName evidence="5">DoxX family protein</fullName>
    </recommendedName>
</protein>
<feature type="transmembrane region" description="Helical" evidence="2">
    <location>
        <begin position="42"/>
        <end position="62"/>
    </location>
</feature>
<keyword evidence="2" id="KW-0812">Transmembrane</keyword>
<dbReference type="Proteomes" id="UP001357452">
    <property type="component" value="Unassembled WGS sequence"/>
</dbReference>
<feature type="transmembrane region" description="Helical" evidence="2">
    <location>
        <begin position="144"/>
        <end position="163"/>
    </location>
</feature>
<reference evidence="3 4" key="1">
    <citation type="submission" date="2024-01" db="EMBL/GenBank/DDBJ databases">
        <title>Niabella digestum sp. nov., isolated from waste digestion system.</title>
        <authorList>
            <person name="Zhang L."/>
        </authorList>
    </citation>
    <scope>NUCLEOTIDE SEQUENCE [LARGE SCALE GENOMIC DNA]</scope>
    <source>
        <strain evidence="3 4">A18</strain>
    </source>
</reference>
<feature type="transmembrane region" description="Helical" evidence="2">
    <location>
        <begin position="104"/>
        <end position="124"/>
    </location>
</feature>
<organism evidence="3 4">
    <name type="scientific">Niabella digestorum</name>
    <dbReference type="NCBI Taxonomy" id="3117701"/>
    <lineage>
        <taxon>Bacteria</taxon>
        <taxon>Pseudomonadati</taxon>
        <taxon>Bacteroidota</taxon>
        <taxon>Chitinophagia</taxon>
        <taxon>Chitinophagales</taxon>
        <taxon>Chitinophagaceae</taxon>
        <taxon>Niabella</taxon>
    </lineage>
</organism>
<name>A0ABU7RFE6_9BACT</name>
<keyword evidence="2" id="KW-1133">Transmembrane helix</keyword>
<comment type="caution">
    <text evidence="3">The sequence shown here is derived from an EMBL/GenBank/DDBJ whole genome shotgun (WGS) entry which is preliminary data.</text>
</comment>
<keyword evidence="4" id="KW-1185">Reference proteome</keyword>
<dbReference type="RefSeq" id="WP_330974068.1">
    <property type="nucleotide sequence ID" value="NZ_JAZGLY010000002.1"/>
</dbReference>
<accession>A0ABU7RFE6</accession>
<evidence type="ECO:0000313" key="3">
    <source>
        <dbReference type="EMBL" id="MEE6186661.1"/>
    </source>
</evidence>
<feature type="region of interest" description="Disordered" evidence="1">
    <location>
        <begin position="1"/>
        <end position="22"/>
    </location>
</feature>
<gene>
    <name evidence="3" type="ORF">V2H41_05175</name>
</gene>
<evidence type="ECO:0000256" key="2">
    <source>
        <dbReference type="SAM" id="Phobius"/>
    </source>
</evidence>
<feature type="transmembrane region" description="Helical" evidence="2">
    <location>
        <begin position="183"/>
        <end position="210"/>
    </location>
</feature>
<feature type="transmembrane region" description="Helical" evidence="2">
    <location>
        <begin position="242"/>
        <end position="259"/>
    </location>
</feature>
<evidence type="ECO:0000313" key="4">
    <source>
        <dbReference type="Proteomes" id="UP001357452"/>
    </source>
</evidence>